<dbReference type="AlphaFoldDB" id="A0A7Y7IIH1"/>
<reference evidence="1 2" key="1">
    <citation type="submission" date="2020-02" db="EMBL/GenBank/DDBJ databases">
        <title>Genome sequence of strain AETb3-4.</title>
        <authorList>
            <person name="Gao J."/>
            <person name="Zhang X."/>
        </authorList>
    </citation>
    <scope>NUCLEOTIDE SEQUENCE [LARGE SCALE GENOMIC DNA]</scope>
    <source>
        <strain evidence="1 2">AETb3-4</strain>
    </source>
</reference>
<gene>
    <name evidence="1" type="ORF">G6034_14595</name>
</gene>
<protein>
    <submittedName>
        <fullName evidence="1">Uncharacterized protein</fullName>
    </submittedName>
</protein>
<proteinExistence type="predicted"/>
<name>A0A7Y7IIH1_9MICC</name>
<dbReference type="Proteomes" id="UP000543556">
    <property type="component" value="Unassembled WGS sequence"/>
</dbReference>
<accession>A0A7Y7IIH1</accession>
<dbReference type="RefSeq" id="WP_176635828.1">
    <property type="nucleotide sequence ID" value="NZ_JAAMFM010000024.1"/>
</dbReference>
<dbReference type="EMBL" id="JAAMFM010000024">
    <property type="protein sequence ID" value="NVM96109.1"/>
    <property type="molecule type" value="Genomic_DNA"/>
</dbReference>
<keyword evidence="2" id="KW-1185">Reference proteome</keyword>
<evidence type="ECO:0000313" key="1">
    <source>
        <dbReference type="EMBL" id="NVM96109.1"/>
    </source>
</evidence>
<organism evidence="1 2">
    <name type="scientific">Arthrobacter wenxiniae</name>
    <dbReference type="NCBI Taxonomy" id="2713570"/>
    <lineage>
        <taxon>Bacteria</taxon>
        <taxon>Bacillati</taxon>
        <taxon>Actinomycetota</taxon>
        <taxon>Actinomycetes</taxon>
        <taxon>Micrococcales</taxon>
        <taxon>Micrococcaceae</taxon>
        <taxon>Arthrobacter</taxon>
    </lineage>
</organism>
<evidence type="ECO:0000313" key="2">
    <source>
        <dbReference type="Proteomes" id="UP000543556"/>
    </source>
</evidence>
<comment type="caution">
    <text evidence="1">The sequence shown here is derived from an EMBL/GenBank/DDBJ whole genome shotgun (WGS) entry which is preliminary data.</text>
</comment>
<sequence>MNIITPGGNFMKRIITASLISSALLAVSLTGCGSSGNASAPAGGAGTFTAKALLRDQTVPRWAEGENCDTGNVEQLGEGFEVRIKAKGETVAMGKLSHGVMAPRASNGYFCDYQMSIDGVPAGLKFYTIELGDKLGHHEMSEQDIQAGLELRTSTFEGFN</sequence>